<feature type="region of interest" description="Disordered" evidence="1">
    <location>
        <begin position="41"/>
        <end position="65"/>
    </location>
</feature>
<evidence type="ECO:0000313" key="4">
    <source>
        <dbReference type="Proteomes" id="UP000289200"/>
    </source>
</evidence>
<dbReference type="Proteomes" id="UP000289200">
    <property type="component" value="Unassembled WGS sequence"/>
</dbReference>
<accession>A0A327K2R1</accession>
<evidence type="ECO:0000313" key="2">
    <source>
        <dbReference type="EMBL" id="MTW18152.1"/>
    </source>
</evidence>
<evidence type="ECO:0000256" key="1">
    <source>
        <dbReference type="SAM" id="MobiDB-lite"/>
    </source>
</evidence>
<name>A0A327K2R1_9BRAD</name>
<evidence type="ECO:0000313" key="3">
    <source>
        <dbReference type="EMBL" id="VCU08513.1"/>
    </source>
</evidence>
<dbReference type="Proteomes" id="UP000438991">
    <property type="component" value="Unassembled WGS sequence"/>
</dbReference>
<keyword evidence="4" id="KW-1185">Reference proteome</keyword>
<feature type="region of interest" description="Disordered" evidence="1">
    <location>
        <begin position="1"/>
        <end position="27"/>
    </location>
</feature>
<sequence length="65" mass="7008">MTSQSHHHPAGTTGPGAHPALAGAERARVRAAMRELLLHLARTLPAQDRRSRPGGRGVRRPDTEL</sequence>
<reference evidence="4" key="1">
    <citation type="submission" date="2018-10" db="EMBL/GenBank/DDBJ databases">
        <authorList>
            <person name="Peiro R."/>
            <person name="Begona"/>
            <person name="Cbmso G."/>
            <person name="Lopez M."/>
            <person name="Gonzalez S."/>
            <person name="Sacristan E."/>
            <person name="Castillo E."/>
        </authorList>
    </citation>
    <scope>NUCLEOTIDE SEQUENCE [LARGE SCALE GENOMIC DNA]</scope>
</reference>
<reference evidence="3" key="2">
    <citation type="submission" date="2018-10" db="EMBL/GenBank/DDBJ databases">
        <authorList>
            <person name="Peiro R."/>
            <person name="Begona"/>
            <person name="Cbmso G."/>
            <person name="Lopez M."/>
            <person name="Gonzalez S."/>
            <person name="Sacristan E."/>
            <person name="Castillo E."/>
        </authorList>
    </citation>
    <scope>NUCLEOTIDE SEQUENCE</scope>
    <source>
        <strain evidence="3">Rhod_genome</strain>
    </source>
</reference>
<comment type="caution">
    <text evidence="2">The sequence shown here is derived from an EMBL/GenBank/DDBJ whole genome shotgun (WGS) entry which is preliminary data.</text>
</comment>
<gene>
    <name evidence="2" type="ORF">GJ689_18290</name>
    <name evidence="3" type="ORF">RHODGE_RHODGE_01682</name>
</gene>
<protein>
    <submittedName>
        <fullName evidence="2">Uncharacterized protein</fullName>
    </submittedName>
</protein>
<proteinExistence type="predicted"/>
<dbReference type="AlphaFoldDB" id="A0A327K2R1"/>
<reference evidence="2 5" key="3">
    <citation type="submission" date="2019-11" db="EMBL/GenBank/DDBJ databases">
        <title>Whole-genome sequence of Rhodoplanes serenus DSM 18633, type strain.</title>
        <authorList>
            <person name="Kyndt J.A."/>
            <person name="Meyer T.E."/>
        </authorList>
    </citation>
    <scope>NUCLEOTIDE SEQUENCE [LARGE SCALE GENOMIC DNA]</scope>
    <source>
        <strain evidence="2 5">DSM 18633</strain>
    </source>
</reference>
<organism evidence="2 5">
    <name type="scientific">Rhodoplanes serenus</name>
    <dbReference type="NCBI Taxonomy" id="200615"/>
    <lineage>
        <taxon>Bacteria</taxon>
        <taxon>Pseudomonadati</taxon>
        <taxon>Pseudomonadota</taxon>
        <taxon>Alphaproteobacteria</taxon>
        <taxon>Hyphomicrobiales</taxon>
        <taxon>Nitrobacteraceae</taxon>
        <taxon>Rhodoplanes</taxon>
    </lineage>
</organism>
<dbReference type="EMBL" id="UWOC01000130">
    <property type="protein sequence ID" value="VCU08513.1"/>
    <property type="molecule type" value="Genomic_DNA"/>
</dbReference>
<evidence type="ECO:0000313" key="5">
    <source>
        <dbReference type="Proteomes" id="UP000438991"/>
    </source>
</evidence>
<dbReference type="RefSeq" id="WP_111385978.1">
    <property type="nucleotide sequence ID" value="NZ_NPEW01000145.1"/>
</dbReference>
<dbReference type="EMBL" id="WNKV01000015">
    <property type="protein sequence ID" value="MTW18152.1"/>
    <property type="molecule type" value="Genomic_DNA"/>
</dbReference>